<accession>A0A3A1YI41</accession>
<dbReference type="AlphaFoldDB" id="A0A3A1YI41"/>
<evidence type="ECO:0000313" key="13">
    <source>
        <dbReference type="EMBL" id="RIY37116.1"/>
    </source>
</evidence>
<evidence type="ECO:0000256" key="2">
    <source>
        <dbReference type="ARBA" id="ARBA00006742"/>
    </source>
</evidence>
<name>A0A3A1YI41_9GAMM</name>
<evidence type="ECO:0000256" key="10">
    <source>
        <dbReference type="ARBA" id="ARBA00023136"/>
    </source>
</evidence>
<dbReference type="Proteomes" id="UP000265916">
    <property type="component" value="Unassembled WGS sequence"/>
</dbReference>
<comment type="caution">
    <text evidence="13">The sequence shown here is derived from an EMBL/GenBank/DDBJ whole genome shotgun (WGS) entry which is preliminary data.</text>
</comment>
<keyword evidence="14" id="KW-1185">Reference proteome</keyword>
<dbReference type="EMBL" id="NRJG01000095">
    <property type="protein sequence ID" value="RIY37116.1"/>
    <property type="molecule type" value="Genomic_DNA"/>
</dbReference>
<evidence type="ECO:0000256" key="1">
    <source>
        <dbReference type="ARBA" id="ARBA00004162"/>
    </source>
</evidence>
<evidence type="ECO:0000256" key="8">
    <source>
        <dbReference type="ARBA" id="ARBA00022989"/>
    </source>
</evidence>
<dbReference type="OrthoDB" id="9811406at2"/>
<feature type="region of interest" description="Disordered" evidence="11">
    <location>
        <begin position="107"/>
        <end position="132"/>
    </location>
</feature>
<feature type="transmembrane region" description="Helical" evidence="12">
    <location>
        <begin position="12"/>
        <end position="31"/>
    </location>
</feature>
<feature type="compositionally biased region" description="Basic and acidic residues" evidence="11">
    <location>
        <begin position="109"/>
        <end position="132"/>
    </location>
</feature>
<keyword evidence="5" id="KW-1003">Cell membrane</keyword>
<evidence type="ECO:0000256" key="11">
    <source>
        <dbReference type="SAM" id="MobiDB-lite"/>
    </source>
</evidence>
<keyword evidence="7" id="KW-0653">Protein transport</keyword>
<dbReference type="RefSeq" id="WP_119531709.1">
    <property type="nucleotide sequence ID" value="NZ_JBHSSP010000001.1"/>
</dbReference>
<evidence type="ECO:0000256" key="7">
    <source>
        <dbReference type="ARBA" id="ARBA00022927"/>
    </source>
</evidence>
<keyword evidence="9" id="KW-0811">Translocation</keyword>
<evidence type="ECO:0000256" key="6">
    <source>
        <dbReference type="ARBA" id="ARBA00022692"/>
    </source>
</evidence>
<keyword evidence="8 12" id="KW-1133">Transmembrane helix</keyword>
<evidence type="ECO:0000256" key="12">
    <source>
        <dbReference type="SAM" id="Phobius"/>
    </source>
</evidence>
<evidence type="ECO:0000256" key="9">
    <source>
        <dbReference type="ARBA" id="ARBA00023010"/>
    </source>
</evidence>
<dbReference type="PRINTS" id="PR01853">
    <property type="entry name" value="YAJCTRNLCASE"/>
</dbReference>
<dbReference type="Pfam" id="PF02699">
    <property type="entry name" value="YajC"/>
    <property type="match status" value="1"/>
</dbReference>
<dbReference type="PANTHER" id="PTHR33909:SF1">
    <property type="entry name" value="SEC TRANSLOCON ACCESSORY COMPLEX SUBUNIT YAJC"/>
    <property type="match status" value="1"/>
</dbReference>
<dbReference type="GO" id="GO:0015031">
    <property type="term" value="P:protein transport"/>
    <property type="evidence" value="ECO:0007669"/>
    <property type="project" value="UniProtKB-KW"/>
</dbReference>
<dbReference type="PANTHER" id="PTHR33909">
    <property type="entry name" value="SEC TRANSLOCON ACCESSORY COMPLEX SUBUNIT YAJC"/>
    <property type="match status" value="1"/>
</dbReference>
<sequence>MNLFLDAAQQQQSPFFLIILVVIMFAFIYFFQWRPNKKRQAEYKKLLESLEVGGEVLLSGGLIGTITKLRTEDDLVQIEISKGVQITTKRGFIMQVLPNGTIDSIVNEKPAKKSKEEKATKEAAEKADSTQA</sequence>
<protein>
    <recommendedName>
        <fullName evidence="3">Sec translocon accessory complex subunit YajC</fullName>
    </recommendedName>
</protein>
<gene>
    <name evidence="13" type="primary">yajC</name>
    <name evidence="13" type="ORF">CKF58_05315</name>
</gene>
<keyword evidence="6 12" id="KW-0812">Transmembrane</keyword>
<dbReference type="InterPro" id="IPR003849">
    <property type="entry name" value="Preprotein_translocase_YajC"/>
</dbReference>
<evidence type="ECO:0000256" key="4">
    <source>
        <dbReference type="ARBA" id="ARBA00022448"/>
    </source>
</evidence>
<dbReference type="SMART" id="SM01323">
    <property type="entry name" value="YajC"/>
    <property type="match status" value="1"/>
</dbReference>
<keyword evidence="10 12" id="KW-0472">Membrane</keyword>
<evidence type="ECO:0000256" key="5">
    <source>
        <dbReference type="ARBA" id="ARBA00022475"/>
    </source>
</evidence>
<comment type="subcellular location">
    <subcellularLocation>
        <location evidence="1">Cell membrane</location>
        <topology evidence="1">Single-pass membrane protein</topology>
    </subcellularLocation>
</comment>
<comment type="similarity">
    <text evidence="2">Belongs to the YajC family.</text>
</comment>
<evidence type="ECO:0000256" key="3">
    <source>
        <dbReference type="ARBA" id="ARBA00014962"/>
    </source>
</evidence>
<evidence type="ECO:0000313" key="14">
    <source>
        <dbReference type="Proteomes" id="UP000265916"/>
    </source>
</evidence>
<proteinExistence type="inferred from homology"/>
<organism evidence="13 14">
    <name type="scientific">Psittacicella hinzii</name>
    <dbReference type="NCBI Taxonomy" id="2028575"/>
    <lineage>
        <taxon>Bacteria</taxon>
        <taxon>Pseudomonadati</taxon>
        <taxon>Pseudomonadota</taxon>
        <taxon>Gammaproteobacteria</taxon>
        <taxon>Pasteurellales</taxon>
        <taxon>Psittacicellaceae</taxon>
        <taxon>Psittacicella</taxon>
    </lineage>
</organism>
<dbReference type="NCBIfam" id="TIGR00739">
    <property type="entry name" value="yajC"/>
    <property type="match status" value="1"/>
</dbReference>
<keyword evidence="4" id="KW-0813">Transport</keyword>
<dbReference type="GO" id="GO:0005886">
    <property type="term" value="C:plasma membrane"/>
    <property type="evidence" value="ECO:0007669"/>
    <property type="project" value="UniProtKB-SubCell"/>
</dbReference>
<reference evidence="13 14" key="1">
    <citation type="submission" date="2017-08" db="EMBL/GenBank/DDBJ databases">
        <title>Reclassification of Bisgaard taxon 37 and 44.</title>
        <authorList>
            <person name="Christensen H."/>
        </authorList>
    </citation>
    <scope>NUCLEOTIDE SEQUENCE [LARGE SCALE GENOMIC DNA]</scope>
    <source>
        <strain evidence="13 14">111</strain>
    </source>
</reference>